<feature type="coiled-coil region" evidence="1">
    <location>
        <begin position="240"/>
        <end position="267"/>
    </location>
</feature>
<dbReference type="InterPro" id="IPR005240">
    <property type="entry name" value="DUF389"/>
</dbReference>
<evidence type="ECO:0000313" key="3">
    <source>
        <dbReference type="EMBL" id="PIP60322.1"/>
    </source>
</evidence>
<dbReference type="Pfam" id="PF04087">
    <property type="entry name" value="DUF389"/>
    <property type="match status" value="1"/>
</dbReference>
<reference evidence="3 4" key="1">
    <citation type="submission" date="2017-09" db="EMBL/GenBank/DDBJ databases">
        <title>Depth-based differentiation of microbial function through sediment-hosted aquifers and enrichment of novel symbionts in the deep terrestrial subsurface.</title>
        <authorList>
            <person name="Probst A.J."/>
            <person name="Ladd B."/>
            <person name="Jarett J.K."/>
            <person name="Geller-Mcgrath D.E."/>
            <person name="Sieber C.M."/>
            <person name="Emerson J.B."/>
            <person name="Anantharaman K."/>
            <person name="Thomas B.C."/>
            <person name="Malmstrom R."/>
            <person name="Stieglmeier M."/>
            <person name="Klingl A."/>
            <person name="Woyke T."/>
            <person name="Ryan C.M."/>
            <person name="Banfield J.F."/>
        </authorList>
    </citation>
    <scope>NUCLEOTIDE SEQUENCE [LARGE SCALE GENOMIC DNA]</scope>
    <source>
        <strain evidence="3">CG22_combo_CG10-13_8_21_14_all_47_17</strain>
    </source>
</reference>
<keyword evidence="2" id="KW-1133">Transmembrane helix</keyword>
<comment type="caution">
    <text evidence="3">The sequence shown here is derived from an EMBL/GenBank/DDBJ whole genome shotgun (WGS) entry which is preliminary data.</text>
</comment>
<dbReference type="PANTHER" id="PTHR20992:SF9">
    <property type="entry name" value="AT15442P-RELATED"/>
    <property type="match status" value="1"/>
</dbReference>
<feature type="transmembrane region" description="Helical" evidence="2">
    <location>
        <begin position="117"/>
        <end position="142"/>
    </location>
</feature>
<keyword evidence="1" id="KW-0175">Coiled coil</keyword>
<dbReference type="Proteomes" id="UP000231581">
    <property type="component" value="Unassembled WGS sequence"/>
</dbReference>
<proteinExistence type="predicted"/>
<gene>
    <name evidence="3" type="ORF">COX00_03850</name>
</gene>
<organism evidence="3 4">
    <name type="scientific">Candidatus Uhrbacteria bacterium CG22_combo_CG10-13_8_21_14_all_47_17</name>
    <dbReference type="NCBI Taxonomy" id="1975041"/>
    <lineage>
        <taxon>Bacteria</taxon>
        <taxon>Candidatus Uhriibacteriota</taxon>
    </lineage>
</organism>
<feature type="transmembrane region" description="Helical" evidence="2">
    <location>
        <begin position="83"/>
        <end position="105"/>
    </location>
</feature>
<evidence type="ECO:0000256" key="2">
    <source>
        <dbReference type="SAM" id="Phobius"/>
    </source>
</evidence>
<dbReference type="NCBIfam" id="TIGR00341">
    <property type="entry name" value="TIGR00341 family protein"/>
    <property type="match status" value="1"/>
</dbReference>
<sequence length="275" mass="29593">MTNSHNTNENGDLDVWIFSKNPPCYHRSNMLSRLFSSQKDIDKQKALETLIMHSSPRLEYFFLMFLSILMATFGLILNSSAVIIGSMLIAPVLFPILGIGMGVILSDGKLIGRSFYTLLKSILIAIGFATLTALFLMTNTGINGSEILERASPSLIHAAIAIVAGLAASFALTKPNLSVALPGVAVSVALVPPLAVTGIGIAKWNWPLIAGSFGMFTVNALGILFASMLVFSVSNFYVKRGAAERAIEKEDKEIKREEKDAEKVAAKVAENISGK</sequence>
<evidence type="ECO:0000313" key="4">
    <source>
        <dbReference type="Proteomes" id="UP000231581"/>
    </source>
</evidence>
<dbReference type="PANTHER" id="PTHR20992">
    <property type="entry name" value="AT15442P-RELATED"/>
    <property type="match status" value="1"/>
</dbReference>
<dbReference type="EMBL" id="PCSZ01000070">
    <property type="protein sequence ID" value="PIP60322.1"/>
    <property type="molecule type" value="Genomic_DNA"/>
</dbReference>
<accession>A0A2H0BRM6</accession>
<feature type="transmembrane region" description="Helical" evidence="2">
    <location>
        <begin position="179"/>
        <end position="202"/>
    </location>
</feature>
<keyword evidence="2" id="KW-0472">Membrane</keyword>
<dbReference type="AlphaFoldDB" id="A0A2H0BRM6"/>
<name>A0A2H0BRM6_9BACT</name>
<feature type="transmembrane region" description="Helical" evidence="2">
    <location>
        <begin position="60"/>
        <end position="77"/>
    </location>
</feature>
<protein>
    <submittedName>
        <fullName evidence="3">TIGR00341 family protein</fullName>
    </submittedName>
</protein>
<feature type="transmembrane region" description="Helical" evidence="2">
    <location>
        <begin position="208"/>
        <end position="231"/>
    </location>
</feature>
<feature type="transmembrane region" description="Helical" evidence="2">
    <location>
        <begin position="154"/>
        <end position="172"/>
    </location>
</feature>
<evidence type="ECO:0000256" key="1">
    <source>
        <dbReference type="SAM" id="Coils"/>
    </source>
</evidence>
<keyword evidence="2" id="KW-0812">Transmembrane</keyword>